<evidence type="ECO:0000256" key="3">
    <source>
        <dbReference type="ARBA" id="ARBA00022801"/>
    </source>
</evidence>
<dbReference type="Pfam" id="PF01435">
    <property type="entry name" value="Peptidase_M48"/>
    <property type="match status" value="1"/>
</dbReference>
<evidence type="ECO:0000256" key="7">
    <source>
        <dbReference type="SAM" id="Phobius"/>
    </source>
</evidence>
<feature type="domain" description="Peptidase M48" evidence="8">
    <location>
        <begin position="196"/>
        <end position="341"/>
    </location>
</feature>
<dbReference type="PANTHER" id="PTHR22726:SF1">
    <property type="entry name" value="METALLOENDOPEPTIDASE OMA1, MITOCHONDRIAL"/>
    <property type="match status" value="1"/>
</dbReference>
<dbReference type="Pfam" id="PF23368">
    <property type="entry name" value="DUF7092"/>
    <property type="match status" value="1"/>
</dbReference>
<feature type="transmembrane region" description="Helical" evidence="7">
    <location>
        <begin position="246"/>
        <end position="271"/>
    </location>
</feature>
<dbReference type="PANTHER" id="PTHR22726">
    <property type="entry name" value="METALLOENDOPEPTIDASE OMA1"/>
    <property type="match status" value="1"/>
</dbReference>
<comment type="similarity">
    <text evidence="6">Belongs to the peptidase M48 family.</text>
</comment>
<keyword evidence="1 6" id="KW-0645">Protease</keyword>
<evidence type="ECO:0000256" key="2">
    <source>
        <dbReference type="ARBA" id="ARBA00022723"/>
    </source>
</evidence>
<protein>
    <submittedName>
        <fullName evidence="10">M48 family metallopeptidase</fullName>
    </submittedName>
</protein>
<proteinExistence type="inferred from homology"/>
<name>A0ABW7H626_9BURK</name>
<reference evidence="10 11" key="1">
    <citation type="submission" date="2024-08" db="EMBL/GenBank/DDBJ databases">
        <authorList>
            <person name="Lu H."/>
        </authorList>
    </citation>
    <scope>NUCLEOTIDE SEQUENCE [LARGE SCALE GENOMIC DNA]</scope>
    <source>
        <strain evidence="10 11">BYS78W</strain>
    </source>
</reference>
<keyword evidence="7" id="KW-0472">Membrane</keyword>
<dbReference type="EMBL" id="JBIGIC010000001">
    <property type="protein sequence ID" value="MFG6485354.1"/>
    <property type="molecule type" value="Genomic_DNA"/>
</dbReference>
<keyword evidence="7" id="KW-0812">Transmembrane</keyword>
<keyword evidence="5 6" id="KW-0482">Metalloprotease</keyword>
<gene>
    <name evidence="10" type="ORF">ACG04R_01650</name>
</gene>
<dbReference type="InterPro" id="IPR051156">
    <property type="entry name" value="Mito/Outer_Membr_Metalloprot"/>
</dbReference>
<feature type="domain" description="DUF7092" evidence="9">
    <location>
        <begin position="7"/>
        <end position="76"/>
    </location>
</feature>
<comment type="cofactor">
    <cofactor evidence="6">
        <name>Zn(2+)</name>
        <dbReference type="ChEBI" id="CHEBI:29105"/>
    </cofactor>
    <text evidence="6">Binds 1 zinc ion per subunit.</text>
</comment>
<evidence type="ECO:0000313" key="10">
    <source>
        <dbReference type="EMBL" id="MFG6485354.1"/>
    </source>
</evidence>
<evidence type="ECO:0000256" key="1">
    <source>
        <dbReference type="ARBA" id="ARBA00022670"/>
    </source>
</evidence>
<evidence type="ECO:0000256" key="5">
    <source>
        <dbReference type="ARBA" id="ARBA00023049"/>
    </source>
</evidence>
<evidence type="ECO:0000259" key="8">
    <source>
        <dbReference type="Pfam" id="PF01435"/>
    </source>
</evidence>
<keyword evidence="4 6" id="KW-0862">Zinc</keyword>
<dbReference type="CDD" id="cd07332">
    <property type="entry name" value="M48C_Oma1_like"/>
    <property type="match status" value="1"/>
</dbReference>
<evidence type="ECO:0000313" key="11">
    <source>
        <dbReference type="Proteomes" id="UP001606134"/>
    </source>
</evidence>
<dbReference type="Gene3D" id="3.30.2010.10">
    <property type="entry name" value="Metalloproteases ('zincins'), catalytic domain"/>
    <property type="match status" value="1"/>
</dbReference>
<evidence type="ECO:0000256" key="4">
    <source>
        <dbReference type="ARBA" id="ARBA00022833"/>
    </source>
</evidence>
<evidence type="ECO:0000256" key="6">
    <source>
        <dbReference type="RuleBase" id="RU003983"/>
    </source>
</evidence>
<organism evidence="10 11">
    <name type="scientific">Pelomonas candidula</name>
    <dbReference type="NCBI Taxonomy" id="3299025"/>
    <lineage>
        <taxon>Bacteria</taxon>
        <taxon>Pseudomonadati</taxon>
        <taxon>Pseudomonadota</taxon>
        <taxon>Betaproteobacteria</taxon>
        <taxon>Burkholderiales</taxon>
        <taxon>Sphaerotilaceae</taxon>
        <taxon>Roseateles</taxon>
    </lineage>
</organism>
<dbReference type="RefSeq" id="WP_394405926.1">
    <property type="nucleotide sequence ID" value="NZ_JBIGIC010000001.1"/>
</dbReference>
<dbReference type="InterPro" id="IPR001915">
    <property type="entry name" value="Peptidase_M48"/>
</dbReference>
<evidence type="ECO:0000259" key="9">
    <source>
        <dbReference type="Pfam" id="PF23368"/>
    </source>
</evidence>
<keyword evidence="7" id="KW-1133">Transmembrane helix</keyword>
<keyword evidence="3 6" id="KW-0378">Hydrolase</keyword>
<feature type="transmembrane region" description="Helical" evidence="7">
    <location>
        <begin position="56"/>
        <end position="78"/>
    </location>
</feature>
<keyword evidence="2" id="KW-0479">Metal-binding</keyword>
<accession>A0ABW7H626</accession>
<dbReference type="InterPro" id="IPR055518">
    <property type="entry name" value="DUF7092"/>
</dbReference>
<feature type="transmembrane region" description="Helical" evidence="7">
    <location>
        <begin position="93"/>
        <end position="111"/>
    </location>
</feature>
<comment type="caution">
    <text evidence="10">The sequence shown here is derived from an EMBL/GenBank/DDBJ whole genome shotgun (WGS) entry which is preliminary data.</text>
</comment>
<sequence length="349" mass="37494">MAEAPRLTADWFDGRSARARPVEVWCDGATLHFGGHSAPLRGVTWPERQRHGQRQILLPGGGLLSFADAAAFDGWALASGRGDSVVVRWQQSWRLASLSLVLLVAGLAAAYRWGLPWAVDRAVDALPVSAEHAISQQLLAGLDRDWLQPSRLDATQQQAWRTRWTAVIARARANGGPVVPPYFEIHFRDGGKALGANAFALPGGDIVVTDELLKLLDDEPDVVLTVLAHELGHVQHRHGLRMLMHAGAVGIVASVIVGDFSSLLAAAPAVLASNAYSRDNERQADLYGRTLARAGGVDASRMAVFFERLAQKHAATVGSNPLAIAFSTHPADAERIAFFKQEAAAAPKN</sequence>
<dbReference type="Proteomes" id="UP001606134">
    <property type="component" value="Unassembled WGS sequence"/>
</dbReference>
<keyword evidence="11" id="KW-1185">Reference proteome</keyword>